<feature type="domain" description="Peptidase S11 D-Ala-D-Ala carboxypeptidase A C-terminal" evidence="17">
    <location>
        <begin position="290"/>
        <end position="380"/>
    </location>
</feature>
<dbReference type="SUPFAM" id="SSF56601">
    <property type="entry name" value="beta-lactamase/transpeptidase-like"/>
    <property type="match status" value="1"/>
</dbReference>
<keyword evidence="6" id="KW-0645">Protease</keyword>
<name>A0A1P8UJY5_9GAMM</name>
<feature type="signal peptide" evidence="16">
    <location>
        <begin position="1"/>
        <end position="22"/>
    </location>
</feature>
<feature type="active site" description="Proton acceptor" evidence="13">
    <location>
        <position position="73"/>
    </location>
</feature>
<dbReference type="Gene3D" id="2.60.410.10">
    <property type="entry name" value="D-Ala-D-Ala carboxypeptidase, C-terminal domain"/>
    <property type="match status" value="1"/>
</dbReference>
<evidence type="ECO:0000256" key="10">
    <source>
        <dbReference type="ARBA" id="ARBA00022984"/>
    </source>
</evidence>
<keyword evidence="9" id="KW-0133">Cell shape</keyword>
<dbReference type="EC" id="3.4.16.4" evidence="4"/>
<feature type="binding site" evidence="14">
    <location>
        <position position="232"/>
    </location>
    <ligand>
        <name>substrate</name>
    </ligand>
</feature>
<evidence type="ECO:0000256" key="3">
    <source>
        <dbReference type="ARBA" id="ARBA00007164"/>
    </source>
</evidence>
<dbReference type="InterPro" id="IPR037167">
    <property type="entry name" value="Peptidase_S11_C_sf"/>
</dbReference>
<evidence type="ECO:0000256" key="15">
    <source>
        <dbReference type="RuleBase" id="RU004016"/>
    </source>
</evidence>
<evidence type="ECO:0000256" key="12">
    <source>
        <dbReference type="ARBA" id="ARBA00034000"/>
    </source>
</evidence>
<dbReference type="Pfam" id="PF00768">
    <property type="entry name" value="Peptidase_S11"/>
    <property type="match status" value="1"/>
</dbReference>
<comment type="pathway">
    <text evidence="2">Cell wall biogenesis; peptidoglycan biosynthesis.</text>
</comment>
<keyword evidence="11" id="KW-0961">Cell wall biogenesis/degradation</keyword>
<feature type="active site" description="Acyl-ester intermediate" evidence="13">
    <location>
        <position position="70"/>
    </location>
</feature>
<comment type="function">
    <text evidence="1">Removes C-terminal D-alanyl residues from sugar-peptide cell wall precursors.</text>
</comment>
<dbReference type="PANTHER" id="PTHR21581">
    <property type="entry name" value="D-ALANYL-D-ALANINE CARBOXYPEPTIDASE"/>
    <property type="match status" value="1"/>
</dbReference>
<dbReference type="InterPro" id="IPR012338">
    <property type="entry name" value="Beta-lactam/transpept-like"/>
</dbReference>
<sequence>MRKFLRFASTALAILMFLPLGAARAATAPALPVPVPQMPPLAAKSYVLMDYQTGQILVEKNPNEHMAPASTTKLMTAYIVFQELKAGRIKLDTKFRVSEKAWRQGGSRMFLKLGSEVSVNDLLQGLLVPSGNDAAMTLAQGIAGTSAAFVSLMNSYAKHLGMNNTHYTDPTGLPSPGLHVSALDLAKLARAIITQFPQYYHYFSEKEFTWNNIRQYNYNKLLWRDPTADGLKTGYTKEAGYCLVGSAKRGDTRMIAVIMGANQPNASSEANYLNLARLDDALLNYGFRFYSTHKLYTGGQKLKDVRVWNGAKEHIGLGLAQALYVTVPTGQYSRLKAEMNLPSRLQAPLTKGQPVGEVVVKLGNKVLAKQPLVALQDDPRGNLWQRVRDTVMQWLNKK</sequence>
<dbReference type="InterPro" id="IPR012907">
    <property type="entry name" value="Peptidase_S11_C"/>
</dbReference>
<keyword evidence="5" id="KW-0121">Carboxypeptidase</keyword>
<feature type="chain" id="PRO_5012433405" description="serine-type D-Ala-D-Ala carboxypeptidase" evidence="16">
    <location>
        <begin position="23"/>
        <end position="398"/>
    </location>
</feature>
<dbReference type="Proteomes" id="UP000243807">
    <property type="component" value="Chromosome"/>
</dbReference>
<dbReference type="STRING" id="1765967.BW247_14270"/>
<evidence type="ECO:0000256" key="11">
    <source>
        <dbReference type="ARBA" id="ARBA00023316"/>
    </source>
</evidence>
<dbReference type="Gene3D" id="3.40.710.10">
    <property type="entry name" value="DD-peptidase/beta-lactamase superfamily"/>
    <property type="match status" value="1"/>
</dbReference>
<evidence type="ECO:0000256" key="13">
    <source>
        <dbReference type="PIRSR" id="PIRSR618044-1"/>
    </source>
</evidence>
<dbReference type="RefSeq" id="WP_076837737.1">
    <property type="nucleotide sequence ID" value="NZ_CP019434.1"/>
</dbReference>
<proteinExistence type="inferred from homology"/>
<comment type="similarity">
    <text evidence="3 15">Belongs to the peptidase S11 family.</text>
</comment>
<dbReference type="GO" id="GO:0009252">
    <property type="term" value="P:peptidoglycan biosynthetic process"/>
    <property type="evidence" value="ECO:0007669"/>
    <property type="project" value="UniProtKB-UniPathway"/>
</dbReference>
<keyword evidence="19" id="KW-1185">Reference proteome</keyword>
<dbReference type="InterPro" id="IPR018044">
    <property type="entry name" value="Peptidase_S11"/>
</dbReference>
<dbReference type="SMART" id="SM00936">
    <property type="entry name" value="PBP5_C"/>
    <property type="match status" value="1"/>
</dbReference>
<evidence type="ECO:0000259" key="17">
    <source>
        <dbReference type="SMART" id="SM00936"/>
    </source>
</evidence>
<evidence type="ECO:0000256" key="8">
    <source>
        <dbReference type="ARBA" id="ARBA00022801"/>
    </source>
</evidence>
<dbReference type="Pfam" id="PF07943">
    <property type="entry name" value="PBP5_C"/>
    <property type="match status" value="1"/>
</dbReference>
<dbReference type="EMBL" id="CP019434">
    <property type="protein sequence ID" value="APZ44114.1"/>
    <property type="molecule type" value="Genomic_DNA"/>
</dbReference>
<accession>A0A1P8UJY5</accession>
<dbReference type="PANTHER" id="PTHR21581:SF6">
    <property type="entry name" value="TRAFFICKING PROTEIN PARTICLE COMPLEX SUBUNIT 12"/>
    <property type="match status" value="1"/>
</dbReference>
<dbReference type="PRINTS" id="PR00725">
    <property type="entry name" value="DADACBPTASE1"/>
</dbReference>
<feature type="active site" evidence="13">
    <location>
        <position position="130"/>
    </location>
</feature>
<dbReference type="KEGG" id="afy:BW247_14270"/>
<reference evidence="18 19" key="1">
    <citation type="submission" date="2017-01" db="EMBL/GenBank/DDBJ databases">
        <title>Draft sequence of Acidihalobacter ferrooxidans strain DSM 14175 (strain V8).</title>
        <authorList>
            <person name="Khaleque H.N."/>
            <person name="Ramsay J.P."/>
            <person name="Murphy R.J.T."/>
            <person name="Kaksonen A.H."/>
            <person name="Boxall N.J."/>
            <person name="Watkin E.L.J."/>
        </authorList>
    </citation>
    <scope>NUCLEOTIDE SEQUENCE [LARGE SCALE GENOMIC DNA]</scope>
    <source>
        <strain evidence="18 19">V8</strain>
    </source>
</reference>
<evidence type="ECO:0000313" key="18">
    <source>
        <dbReference type="EMBL" id="APZ44114.1"/>
    </source>
</evidence>
<comment type="catalytic activity">
    <reaction evidence="12">
        <text>Preferential cleavage: (Ac)2-L-Lys-D-Ala-|-D-Ala. Also transpeptidation of peptidyl-alanyl moieties that are N-acyl substituents of D-alanine.</text>
        <dbReference type="EC" id="3.4.16.4"/>
    </reaction>
</comment>
<protein>
    <recommendedName>
        <fullName evidence="4">serine-type D-Ala-D-Ala carboxypeptidase</fullName>
        <ecNumber evidence="4">3.4.16.4</ecNumber>
    </recommendedName>
</protein>
<dbReference type="InterPro" id="IPR001967">
    <property type="entry name" value="Peptidase_S11_N"/>
</dbReference>
<evidence type="ECO:0000256" key="16">
    <source>
        <dbReference type="SAM" id="SignalP"/>
    </source>
</evidence>
<gene>
    <name evidence="18" type="ORF">BW247_14270</name>
</gene>
<dbReference type="SUPFAM" id="SSF69189">
    <property type="entry name" value="Penicillin-binding protein associated domain"/>
    <property type="match status" value="1"/>
</dbReference>
<keyword evidence="10" id="KW-0573">Peptidoglycan synthesis</keyword>
<dbReference type="GO" id="GO:0008360">
    <property type="term" value="P:regulation of cell shape"/>
    <property type="evidence" value="ECO:0007669"/>
    <property type="project" value="UniProtKB-KW"/>
</dbReference>
<evidence type="ECO:0000256" key="14">
    <source>
        <dbReference type="PIRSR" id="PIRSR618044-2"/>
    </source>
</evidence>
<dbReference type="InterPro" id="IPR015956">
    <property type="entry name" value="Peniciliin-bd_prot_C_sf"/>
</dbReference>
<dbReference type="AlphaFoldDB" id="A0A1P8UJY5"/>
<evidence type="ECO:0000256" key="7">
    <source>
        <dbReference type="ARBA" id="ARBA00022729"/>
    </source>
</evidence>
<evidence type="ECO:0000256" key="9">
    <source>
        <dbReference type="ARBA" id="ARBA00022960"/>
    </source>
</evidence>
<dbReference type="GO" id="GO:0009002">
    <property type="term" value="F:serine-type D-Ala-D-Ala carboxypeptidase activity"/>
    <property type="evidence" value="ECO:0007669"/>
    <property type="project" value="UniProtKB-EC"/>
</dbReference>
<evidence type="ECO:0000256" key="2">
    <source>
        <dbReference type="ARBA" id="ARBA00004752"/>
    </source>
</evidence>
<evidence type="ECO:0000313" key="19">
    <source>
        <dbReference type="Proteomes" id="UP000243807"/>
    </source>
</evidence>
<dbReference type="UniPathway" id="UPA00219"/>
<evidence type="ECO:0000256" key="6">
    <source>
        <dbReference type="ARBA" id="ARBA00022670"/>
    </source>
</evidence>
<evidence type="ECO:0000256" key="5">
    <source>
        <dbReference type="ARBA" id="ARBA00022645"/>
    </source>
</evidence>
<organism evidence="18 19">
    <name type="scientific">Acidihalobacter ferrooxydans</name>
    <dbReference type="NCBI Taxonomy" id="1765967"/>
    <lineage>
        <taxon>Bacteria</taxon>
        <taxon>Pseudomonadati</taxon>
        <taxon>Pseudomonadota</taxon>
        <taxon>Gammaproteobacteria</taxon>
        <taxon>Chromatiales</taxon>
        <taxon>Ectothiorhodospiraceae</taxon>
        <taxon>Acidihalobacter</taxon>
    </lineage>
</organism>
<dbReference type="GO" id="GO:0006508">
    <property type="term" value="P:proteolysis"/>
    <property type="evidence" value="ECO:0007669"/>
    <property type="project" value="UniProtKB-KW"/>
</dbReference>
<dbReference type="GO" id="GO:0071555">
    <property type="term" value="P:cell wall organization"/>
    <property type="evidence" value="ECO:0007669"/>
    <property type="project" value="UniProtKB-KW"/>
</dbReference>
<dbReference type="OrthoDB" id="9795979at2"/>
<keyword evidence="7 16" id="KW-0732">Signal</keyword>
<evidence type="ECO:0000256" key="4">
    <source>
        <dbReference type="ARBA" id="ARBA00012448"/>
    </source>
</evidence>
<keyword evidence="8" id="KW-0378">Hydrolase</keyword>
<evidence type="ECO:0000256" key="1">
    <source>
        <dbReference type="ARBA" id="ARBA00003217"/>
    </source>
</evidence>